<dbReference type="EMBL" id="CP003220">
    <property type="protein sequence ID" value="EGB16113.1"/>
    <property type="molecule type" value="Genomic_DNA"/>
</dbReference>
<feature type="transmembrane region" description="Helical" evidence="7">
    <location>
        <begin position="164"/>
        <end position="190"/>
    </location>
</feature>
<feature type="domain" description="Mechanosensitive ion channel MscS" evidence="8">
    <location>
        <begin position="252"/>
        <end position="318"/>
    </location>
</feature>
<evidence type="ECO:0000256" key="6">
    <source>
        <dbReference type="ARBA" id="ARBA00023136"/>
    </source>
</evidence>
<dbReference type="Proteomes" id="UP000007845">
    <property type="component" value="Chromosome"/>
</dbReference>
<dbReference type="Pfam" id="PF00924">
    <property type="entry name" value="MS_channel_2nd"/>
    <property type="match status" value="1"/>
</dbReference>
<proteinExistence type="inferred from homology"/>
<keyword evidence="6 7" id="KW-0472">Membrane</keyword>
<reference evidence="10 11" key="1">
    <citation type="journal article" date="2011" name="J. Bacteriol.">
        <title>Genome sequence of the mercury-methylating strain Desulfovibrio desulfuricans ND132.</title>
        <authorList>
            <person name="Brown S.D."/>
            <person name="Gilmour C.C."/>
            <person name="Kucken A.M."/>
            <person name="Wall J.D."/>
            <person name="Elias D.A."/>
            <person name="Brandt C.C."/>
            <person name="Podar M."/>
            <person name="Chertkov O."/>
            <person name="Held B."/>
            <person name="Bruce D.C."/>
            <person name="Detter J.C."/>
            <person name="Tapia R."/>
            <person name="Han C.S."/>
            <person name="Goodwin L.A."/>
            <person name="Cheng J.F."/>
            <person name="Pitluck S."/>
            <person name="Woyke T."/>
            <person name="Mikhailova N."/>
            <person name="Ivanova N.N."/>
            <person name="Han J."/>
            <person name="Lucas S."/>
            <person name="Lapidus A.L."/>
            <person name="Land M.L."/>
            <person name="Hauser L.J."/>
            <person name="Palumbo A.V."/>
        </authorList>
    </citation>
    <scope>NUCLEOTIDE SEQUENCE [LARGE SCALE GENOMIC DNA]</scope>
    <source>
        <strain evidence="10 11">ND132</strain>
    </source>
</reference>
<dbReference type="eggNOG" id="COG3264">
    <property type="taxonomic scope" value="Bacteria"/>
</dbReference>
<dbReference type="KEGG" id="ddn:DND132_2910"/>
<gene>
    <name evidence="10" type="ORF">DND132_2910</name>
</gene>
<feature type="transmembrane region" description="Helical" evidence="7">
    <location>
        <begin position="99"/>
        <end position="121"/>
    </location>
</feature>
<keyword evidence="5 7" id="KW-1133">Transmembrane helix</keyword>
<comment type="similarity">
    <text evidence="2">Belongs to the MscS (TC 1.A.23) family.</text>
</comment>
<dbReference type="Gene3D" id="2.30.30.60">
    <property type="match status" value="1"/>
</dbReference>
<dbReference type="GO" id="GO:0005886">
    <property type="term" value="C:plasma membrane"/>
    <property type="evidence" value="ECO:0007669"/>
    <property type="project" value="UniProtKB-SubCell"/>
</dbReference>
<dbReference type="SMR" id="F0JJL4"/>
<evidence type="ECO:0000256" key="3">
    <source>
        <dbReference type="ARBA" id="ARBA00022475"/>
    </source>
</evidence>
<feature type="transmembrane region" description="Helical" evidence="7">
    <location>
        <begin position="66"/>
        <end position="93"/>
    </location>
</feature>
<dbReference type="Pfam" id="PF21082">
    <property type="entry name" value="MS_channel_3rd"/>
    <property type="match status" value="1"/>
</dbReference>
<evidence type="ECO:0000256" key="1">
    <source>
        <dbReference type="ARBA" id="ARBA00004651"/>
    </source>
</evidence>
<protein>
    <submittedName>
        <fullName evidence="10">MscS Mechanosensitive ion channel</fullName>
    </submittedName>
</protein>
<dbReference type="GO" id="GO:0008381">
    <property type="term" value="F:mechanosensitive monoatomic ion channel activity"/>
    <property type="evidence" value="ECO:0007669"/>
    <property type="project" value="UniProtKB-ARBA"/>
</dbReference>
<keyword evidence="11" id="KW-1185">Reference proteome</keyword>
<dbReference type="InterPro" id="IPR023408">
    <property type="entry name" value="MscS_beta-dom_sf"/>
</dbReference>
<comment type="subcellular location">
    <subcellularLocation>
        <location evidence="1">Cell membrane</location>
        <topology evidence="1">Multi-pass membrane protein</topology>
    </subcellularLocation>
</comment>
<dbReference type="InterPro" id="IPR049278">
    <property type="entry name" value="MS_channel_C"/>
</dbReference>
<keyword evidence="3" id="KW-1003">Cell membrane</keyword>
<feature type="transmembrane region" description="Helical" evidence="7">
    <location>
        <begin position="211"/>
        <end position="230"/>
    </location>
</feature>
<dbReference type="InterPro" id="IPR006685">
    <property type="entry name" value="MscS_channel_2nd"/>
</dbReference>
<accession>F0JJL4</accession>
<dbReference type="AlphaFoldDB" id="F0JJL4"/>
<dbReference type="Gene3D" id="1.10.287.1260">
    <property type="match status" value="1"/>
</dbReference>
<feature type="domain" description="Mechanosensitive ion channel MscS C-terminal" evidence="9">
    <location>
        <begin position="328"/>
        <end position="410"/>
    </location>
</feature>
<dbReference type="InterPro" id="IPR011014">
    <property type="entry name" value="MscS_channel_TM-2"/>
</dbReference>
<evidence type="ECO:0000313" key="11">
    <source>
        <dbReference type="Proteomes" id="UP000007845"/>
    </source>
</evidence>
<dbReference type="InterPro" id="IPR052702">
    <property type="entry name" value="MscS-like_channel"/>
</dbReference>
<dbReference type="SUPFAM" id="SSF82689">
    <property type="entry name" value="Mechanosensitive channel protein MscS (YggB), C-terminal domain"/>
    <property type="match status" value="1"/>
</dbReference>
<keyword evidence="4 7" id="KW-0812">Transmembrane</keyword>
<dbReference type="Gene3D" id="3.30.70.100">
    <property type="match status" value="1"/>
</dbReference>
<dbReference type="RefSeq" id="WP_014323537.1">
    <property type="nucleotide sequence ID" value="NC_016803.1"/>
</dbReference>
<evidence type="ECO:0000256" key="5">
    <source>
        <dbReference type="ARBA" id="ARBA00022989"/>
    </source>
</evidence>
<dbReference type="SUPFAM" id="SSF82861">
    <property type="entry name" value="Mechanosensitive channel protein MscS (YggB), transmembrane region"/>
    <property type="match status" value="1"/>
</dbReference>
<evidence type="ECO:0000256" key="4">
    <source>
        <dbReference type="ARBA" id="ARBA00022692"/>
    </source>
</evidence>
<evidence type="ECO:0000259" key="9">
    <source>
        <dbReference type="Pfam" id="PF21082"/>
    </source>
</evidence>
<evidence type="ECO:0000259" key="8">
    <source>
        <dbReference type="Pfam" id="PF00924"/>
    </source>
</evidence>
<dbReference type="InterPro" id="IPR010920">
    <property type="entry name" value="LSM_dom_sf"/>
</dbReference>
<dbReference type="OrthoDB" id="9799209at2"/>
<feature type="transmembrane region" description="Helical" evidence="7">
    <location>
        <begin position="128"/>
        <end position="152"/>
    </location>
</feature>
<evidence type="ECO:0000313" key="10">
    <source>
        <dbReference type="EMBL" id="EGB16113.1"/>
    </source>
</evidence>
<dbReference type="PANTHER" id="PTHR30347:SF1">
    <property type="entry name" value="MECHANOSENSITIVE CHANNEL MSCK"/>
    <property type="match status" value="1"/>
</dbReference>
<feature type="transmembrane region" description="Helical" evidence="7">
    <location>
        <begin position="20"/>
        <end position="45"/>
    </location>
</feature>
<dbReference type="InterPro" id="IPR011066">
    <property type="entry name" value="MscS_channel_C_sf"/>
</dbReference>
<dbReference type="HOGENOM" id="CLU_037945_9_1_7"/>
<dbReference type="STRING" id="641491.DND132_2910"/>
<evidence type="ECO:0000256" key="7">
    <source>
        <dbReference type="SAM" id="Phobius"/>
    </source>
</evidence>
<sequence length="428" mass="46715">MEPGIEYYYNQVIEWLQVNLLTVHAAVEWSCIVAGLAGAYVLGRFTRPRFVAWIGRSVRNEVVRSLILAPTGVGASLAFVAFAQVCIGLSVLLDHFPRWMFAASDLALAWVAIRLLTLLIPNRVLSRLVAVLIWLMALLQVCGLQAPLTAYLQGLTLSVGGTAISLYGAIKGVFLAVLCLQIASAVSRLVARWIRTSTGLSPSLQVLTGKLVNVVLYTAALLLAMSSVGIDLTSFAIFSSAVGVGVGFGLKTIFSNYIAGILLLADKSIKPGDTIEVGGVFGTVHHMFARYASVLTRDGKEYLIPNERMITNEVVNWTYSNKDIRLIIPVGVSYESDPHQVKTLLEEAASRTSRILKIPEPKARLAGFGDSSIDMELCVWISDANCGVGNVKSEVLFNIWDSFKENNITIPFPQREIRLLNTPEDKQD</sequence>
<name>F0JJL4_9BACT</name>
<evidence type="ECO:0000256" key="2">
    <source>
        <dbReference type="ARBA" id="ARBA00008017"/>
    </source>
</evidence>
<feature type="transmembrane region" description="Helical" evidence="7">
    <location>
        <begin position="236"/>
        <end position="265"/>
    </location>
</feature>
<dbReference type="PANTHER" id="PTHR30347">
    <property type="entry name" value="POTASSIUM CHANNEL RELATED"/>
    <property type="match status" value="1"/>
</dbReference>
<organism evidence="10 11">
    <name type="scientific">Pseudodesulfovibrio mercurii</name>
    <dbReference type="NCBI Taxonomy" id="641491"/>
    <lineage>
        <taxon>Bacteria</taxon>
        <taxon>Pseudomonadati</taxon>
        <taxon>Thermodesulfobacteriota</taxon>
        <taxon>Desulfovibrionia</taxon>
        <taxon>Desulfovibrionales</taxon>
        <taxon>Desulfovibrionaceae</taxon>
    </lineage>
</organism>
<dbReference type="SUPFAM" id="SSF50182">
    <property type="entry name" value="Sm-like ribonucleoproteins"/>
    <property type="match status" value="1"/>
</dbReference>